<protein>
    <submittedName>
        <fullName evidence="1">Uncharacterized protein</fullName>
    </submittedName>
</protein>
<proteinExistence type="predicted"/>
<evidence type="ECO:0000313" key="2">
    <source>
        <dbReference type="Proteomes" id="UP000793456"/>
    </source>
</evidence>
<comment type="caution">
    <text evidence="1">The sequence shown here is derived from an EMBL/GenBank/DDBJ whole genome shotgun (WGS) entry which is preliminary data.</text>
</comment>
<organism evidence="1 2">
    <name type="scientific">Larimichthys crocea</name>
    <name type="common">Large yellow croaker</name>
    <name type="synonym">Pseudosciaena crocea</name>
    <dbReference type="NCBI Taxonomy" id="215358"/>
    <lineage>
        <taxon>Eukaryota</taxon>
        <taxon>Metazoa</taxon>
        <taxon>Chordata</taxon>
        <taxon>Craniata</taxon>
        <taxon>Vertebrata</taxon>
        <taxon>Euteleostomi</taxon>
        <taxon>Actinopterygii</taxon>
        <taxon>Neopterygii</taxon>
        <taxon>Teleostei</taxon>
        <taxon>Neoteleostei</taxon>
        <taxon>Acanthomorphata</taxon>
        <taxon>Eupercaria</taxon>
        <taxon>Sciaenidae</taxon>
        <taxon>Larimichthys</taxon>
    </lineage>
</organism>
<evidence type="ECO:0000313" key="1">
    <source>
        <dbReference type="EMBL" id="TMS23273.1"/>
    </source>
</evidence>
<reference evidence="1" key="1">
    <citation type="submission" date="2018-11" db="EMBL/GenBank/DDBJ databases">
        <title>The sequence and de novo assembly of Larimichthys crocea genome using PacBio and Hi-C technologies.</title>
        <authorList>
            <person name="Xu P."/>
            <person name="Chen B."/>
            <person name="Zhou Z."/>
            <person name="Ke Q."/>
            <person name="Wu Y."/>
            <person name="Bai H."/>
            <person name="Pu F."/>
        </authorList>
    </citation>
    <scope>NUCLEOTIDE SEQUENCE</scope>
    <source>
        <tissue evidence="1">Muscle</tissue>
    </source>
</reference>
<sequence length="108" mass="11902">MSISRTVKTSCASSNKGKEMNDKANTLKQCGFRAAMVKKEKRIFERERERGTSDAAPRSRHQKKALCFQTEYPRGNTLPLGWAGVPAVCWGSGGGHYREDCATCRCGG</sequence>
<name>A0ACD3RX92_LARCR</name>
<dbReference type="Proteomes" id="UP000793456">
    <property type="component" value="Chromosome I"/>
</dbReference>
<gene>
    <name evidence="1" type="ORF">E3U43_008579</name>
</gene>
<accession>A0ACD3RX92</accession>
<keyword evidence="2" id="KW-1185">Reference proteome</keyword>
<dbReference type="EMBL" id="CM011674">
    <property type="protein sequence ID" value="TMS23273.1"/>
    <property type="molecule type" value="Genomic_DNA"/>
</dbReference>